<name>A0A6A5ZIN6_9PLEO</name>
<dbReference type="OrthoDB" id="5416609at2759"/>
<dbReference type="Pfam" id="PF26639">
    <property type="entry name" value="Het-6_barrel"/>
    <property type="match status" value="1"/>
</dbReference>
<dbReference type="Proteomes" id="UP000799770">
    <property type="component" value="Unassembled WGS sequence"/>
</dbReference>
<keyword evidence="3" id="KW-1185">Reference proteome</keyword>
<dbReference type="EMBL" id="ML977316">
    <property type="protein sequence ID" value="KAF2119135.1"/>
    <property type="molecule type" value="Genomic_DNA"/>
</dbReference>
<evidence type="ECO:0000313" key="3">
    <source>
        <dbReference type="Proteomes" id="UP000799770"/>
    </source>
</evidence>
<dbReference type="InterPro" id="IPR010730">
    <property type="entry name" value="HET"/>
</dbReference>
<feature type="domain" description="Heterokaryon incompatibility" evidence="1">
    <location>
        <begin position="45"/>
        <end position="198"/>
    </location>
</feature>
<organism evidence="2 3">
    <name type="scientific">Lophiotrema nucula</name>
    <dbReference type="NCBI Taxonomy" id="690887"/>
    <lineage>
        <taxon>Eukaryota</taxon>
        <taxon>Fungi</taxon>
        <taxon>Dikarya</taxon>
        <taxon>Ascomycota</taxon>
        <taxon>Pezizomycotina</taxon>
        <taxon>Dothideomycetes</taxon>
        <taxon>Pleosporomycetidae</taxon>
        <taxon>Pleosporales</taxon>
        <taxon>Lophiotremataceae</taxon>
        <taxon>Lophiotrema</taxon>
    </lineage>
</organism>
<reference evidence="2" key="1">
    <citation type="journal article" date="2020" name="Stud. Mycol.">
        <title>101 Dothideomycetes genomes: a test case for predicting lifestyles and emergence of pathogens.</title>
        <authorList>
            <person name="Haridas S."/>
            <person name="Albert R."/>
            <person name="Binder M."/>
            <person name="Bloem J."/>
            <person name="Labutti K."/>
            <person name="Salamov A."/>
            <person name="Andreopoulos B."/>
            <person name="Baker S."/>
            <person name="Barry K."/>
            <person name="Bills G."/>
            <person name="Bluhm B."/>
            <person name="Cannon C."/>
            <person name="Castanera R."/>
            <person name="Culley D."/>
            <person name="Daum C."/>
            <person name="Ezra D."/>
            <person name="Gonzalez J."/>
            <person name="Henrissat B."/>
            <person name="Kuo A."/>
            <person name="Liang C."/>
            <person name="Lipzen A."/>
            <person name="Lutzoni F."/>
            <person name="Magnuson J."/>
            <person name="Mondo S."/>
            <person name="Nolan M."/>
            <person name="Ohm R."/>
            <person name="Pangilinan J."/>
            <person name="Park H.-J."/>
            <person name="Ramirez L."/>
            <person name="Alfaro M."/>
            <person name="Sun H."/>
            <person name="Tritt A."/>
            <person name="Yoshinaga Y."/>
            <person name="Zwiers L.-H."/>
            <person name="Turgeon B."/>
            <person name="Goodwin S."/>
            <person name="Spatafora J."/>
            <person name="Crous P."/>
            <person name="Grigoriev I."/>
        </authorList>
    </citation>
    <scope>NUCLEOTIDE SEQUENCE</scope>
    <source>
        <strain evidence="2">CBS 627.86</strain>
    </source>
</reference>
<dbReference type="AlphaFoldDB" id="A0A6A5ZIN6"/>
<evidence type="ECO:0000259" key="1">
    <source>
        <dbReference type="Pfam" id="PF06985"/>
    </source>
</evidence>
<proteinExistence type="predicted"/>
<dbReference type="Pfam" id="PF06985">
    <property type="entry name" value="HET"/>
    <property type="match status" value="1"/>
</dbReference>
<dbReference type="InterPro" id="IPR052895">
    <property type="entry name" value="HetReg/Transcr_Mod"/>
</dbReference>
<dbReference type="PANTHER" id="PTHR24148">
    <property type="entry name" value="ANKYRIN REPEAT DOMAIN-CONTAINING PROTEIN 39 HOMOLOG-RELATED"/>
    <property type="match status" value="1"/>
</dbReference>
<evidence type="ECO:0000313" key="2">
    <source>
        <dbReference type="EMBL" id="KAF2119135.1"/>
    </source>
</evidence>
<dbReference type="PANTHER" id="PTHR24148:SF64">
    <property type="entry name" value="HETEROKARYON INCOMPATIBILITY DOMAIN-CONTAINING PROTEIN"/>
    <property type="match status" value="1"/>
</dbReference>
<protein>
    <submittedName>
        <fullName evidence="2">Heterokaryon incompatibility protein-domain-containing protein</fullName>
    </submittedName>
</protein>
<gene>
    <name evidence="2" type="ORF">BDV96DRAFT_643286</name>
</gene>
<accession>A0A6A5ZIN6</accession>
<sequence>MSYCVYNDLSLAKQEFRLLEVVPSMLGGKIRCRLVRCNLDAPPSYEAISYTWGDSSIQAQIELGGKGFSTSQKVQDVLRHFRRRNKARMLWIDALCINQASDTERSEQVRIMRQIYRKASGVLIYLDTSLDICTAAFNYLKALGNARFKAEREKYDSNERLSRSEMKRYDPYSNIRAATGVPYLLANAWFKRVWITQELAVATKPILFYKDMRMMWDCLILGAQFFSTFGQMNHMPPHWKPSTTPLLMTALDRFFGLESNIKDLDSFRLLQEREKPFKQHSILLEDILEHMRTRKVTDARDRIYAALNLLPFGPHRAIEVDYLIPLENLYLVAACAALRDSSLKFLQYCQPHAEGSSLPSWAPDWSEKRLTPLLQQGIFSTYYKPYRAHHPMRGNYHIDMLEENDYATSSLVITGRLVDTITSVTSGYRFDQSQSTHWEEAAMTCASSRIAENEEKDPSTYTTTLGGQEPLNWSVLHELEMKNFSYRTGRSLWEAYITTLIANRTSTEDKANKYLDMLDLVRETKGYLHSHFSWSLGLTHRLPESVKEKAFVTTKSKYMGLGPAFVRSNDQIVVLSGVPVPLVLRKVEHKDEYKILGQIYVHGIMKGELYADGDKELHEFRLC</sequence>